<feature type="compositionally biased region" description="Acidic residues" evidence="2">
    <location>
        <begin position="831"/>
        <end position="850"/>
    </location>
</feature>
<keyword evidence="3" id="KW-0812">Transmembrane</keyword>
<evidence type="ECO:0000256" key="3">
    <source>
        <dbReference type="SAM" id="Phobius"/>
    </source>
</evidence>
<dbReference type="Pfam" id="PF15445">
    <property type="entry name" value="ATS"/>
    <property type="match status" value="1"/>
</dbReference>
<evidence type="ECO:0000259" key="6">
    <source>
        <dbReference type="Pfam" id="PF15445"/>
    </source>
</evidence>
<feature type="domain" description="Plasmodium falciparum erythrocyte membrane protein-1 N-terminal segment" evidence="7">
    <location>
        <begin position="22"/>
        <end position="58"/>
    </location>
</feature>
<dbReference type="InterPro" id="IPR044932">
    <property type="entry name" value="PfEMP1_ATS_sf"/>
</dbReference>
<dbReference type="InterPro" id="IPR054595">
    <property type="entry name" value="DBL_C"/>
</dbReference>
<evidence type="ECO:0008006" key="12">
    <source>
        <dbReference type="Google" id="ProtNLM"/>
    </source>
</evidence>
<dbReference type="EMBL" id="DS016331">
    <property type="protein sequence ID" value="KOB86614.1"/>
    <property type="molecule type" value="Genomic_DNA"/>
</dbReference>
<feature type="domain" description="Plasmodium falciparum erythrocyte membrane protein 1 acidic terminal segment" evidence="6">
    <location>
        <begin position="1698"/>
        <end position="2058"/>
    </location>
</feature>
<keyword evidence="1" id="KW-0175">Coiled coil</keyword>
<name>A0A0L7M164_PLAF4</name>
<dbReference type="Gene3D" id="1.20.58.830">
    <property type="match status" value="3"/>
</dbReference>
<dbReference type="GO" id="GO:0046789">
    <property type="term" value="F:host cell surface receptor binding"/>
    <property type="evidence" value="ECO:0007669"/>
    <property type="project" value="InterPro"/>
</dbReference>
<dbReference type="InterPro" id="IPR042202">
    <property type="entry name" value="Duffy-ag-bd_sf"/>
</dbReference>
<dbReference type="Gene3D" id="1.20.58.1930">
    <property type="match status" value="1"/>
</dbReference>
<dbReference type="Pfam" id="PF15447">
    <property type="entry name" value="NTS"/>
    <property type="match status" value="1"/>
</dbReference>
<feature type="compositionally biased region" description="Basic and acidic residues" evidence="2">
    <location>
        <begin position="1573"/>
        <end position="1586"/>
    </location>
</feature>
<gene>
    <name evidence="10" type="ORF">PFDG_02422</name>
</gene>
<sequence length="2061" mass="235079">MGSQGGRQVGGSSGEDYIEDTTAKHFLDSIGKIVHNQVKNGGAETYKDELKGKLSLAKVSGGETAGTADPCKLDYSKLINGSVPSGITARGDPCGNTTGKEDVNRFSDTQGAECTKSKIKYSDYYRGACAPFRRLNLCNKNMVKMDTNNNDGKAKHDLLVDVCYAAKFEGESITRDYPKYETQYPGSGSTMCTMLARSFADIGDIVRGKDLYLGNKKKKQNGKETEREKLEEKLKQYFKNIYNELTSERNGVKDHYKDDGDNYYKLREDWWIANRHTVWEAITCNAWGNTYFRATCDTGKGPSQARNKCTCNNGDVPTYFDYVPQYLRWFEEWAEDFCRKKKQKLENVQKQCRGENGKDKYCSRNGYDCEKTKRAIGKYRMGNQCTKCLFACNPYVDWIDNQRKQFDKQVKKYTDEINGTSSSSGGGGSRRQKRGVRSNNNYEGYEKIFYKKLKEGGYKDVGKFLNLLSKEKTCKDITDGGTIHFEKVNSGSASDSGTNNENEGTFYRSEYCQPCPHCGVKKKRNGDSGNQWEKKNNENCKNIKLYKPINGKNGTPIEILKSGDEEKEIAEKLNKFCQTQNGSDGGGGGNSDSQKLYQEWKCYQFDQLVKDKVGEVDEDDHDYENDVQTGGGLCILKNTNKTSDKEPEQFQKTFNNFFNFWVAHVLKDSIYWRTKKLERCLKNKKTCGNNKCNTDCECFKRWVEQKKEKEWKPIKEHFGKQKDLLEQIGKDTDPGIILEGVLEKEVLLTSIKEGYGNAEDIKHIEELLQEEEAAGAIAGGEHNTTIDKLLQHEKEDATKCKKCQEPQQPADKGGGARSDSGSPDTPPRVDQEEEEESGDEGEDEEDDGPDGEDHAVDVAEEEPQQETQPKVEVNPCHIVETLFSSIDKFSDACTQKYGQNAPVGWKCVNTTTTTGDSTTSSGNGEHTRKRRSADSPTTSSGEKGTVCIPPRRRRLYVGKLEEWADKVSKSQETSETSSPGGKETPSGDKLRDAFIQSAAVETFFAWHKYKVENTKTQGVATGLLRFDGSYGDSEDDEDKDPQKKLQESGKIPEDFIRQMFYTLGDYRDIFFGNNMGNGNDMKKVKSNIDKVFANGVQEREQWWKIIEKDVWYGMLCALSYDTNYKTFNADVHTQLISPKNNNYDYTNVSFSGGFNSDKNAATITTKLEEFSRRPTFFRWLEEWGEEFCKKRTYKLKRIKDECRSDKYGKRYSSGDGEDCQNMLREDYNIVPDLEYPGCGKSCKSYKDWINTKKKEFKKHEEKYKMEISNNKSNSDNTYHIEFYKNIKTTNHTATQFLASLKEGSCCNNNNGENKINFNEQGEIFGHAKLCAPCPVFGVKRNKDDWINITDKTCKGKKFTEENIKNNKNRNEKVHMLVIDNSTKDFAEELEVCRDKGIFDGIRKDEWSCGYVCDVDICDLESVKEGMDDQKNIQIRAVLKQWLENFLKDYNKINDKISQCNKNGKESICINKCKNKCVCAEKWVDEKLKEWEKVKKRFFDQYHINDSQVYEVKSFLSKNIFSSGVQNILDEVKDSETLQKSAGCTNSASTKEQKCEKKDVITILIDRFKEKITSCKNQPDDGTHSNCDDSLEPLDPETPDEQPEEDPDTSTTSVVPHICEQFVAPEPQPPAPPAQDRTSEDASTEEKEEVPFTPSLPPEDLPPEKNVPVPPPKKPSTPRRRPREITRSILPEMVSISAFPLSVGIAFAALSYFLLKKKTKSTIDLLRVINIPKGDYGIPTMKSKNRYIPYASDRYKGKTYIYMEGDSDSGHYYEDTTDITSSESEYEEFDINDIYVPGSSKYKTLIEVVLEPSKRDTMNTQNDIPLNDKLDSNKLTDEEWNQLKQDFISNISQNSQMDLPKNNISGNIQMDTHPHVNILDDSMQEKPFITSIHDRDLHNGEEVTYNINLDDHKNMNFSTNHDNIPPKNDQNDLYTGIDLINDSISGNHNVNIYDELLKRKENELFGTNHTKHTTTNIVAKQTHNDPIVNQINLFHKWLDRHRNMCEQWDKNKKEELLDKLNEEWNKENKNNSNVTDTNGENNITRVLNSDVSIQIDMNSKPI</sequence>
<evidence type="ECO:0000256" key="2">
    <source>
        <dbReference type="SAM" id="MobiDB-lite"/>
    </source>
</evidence>
<dbReference type="InterPro" id="IPR041480">
    <property type="entry name" value="CIDR1_gamma"/>
</dbReference>
<evidence type="ECO:0000259" key="5">
    <source>
        <dbReference type="Pfam" id="PF05424"/>
    </source>
</evidence>
<dbReference type="Gene3D" id="1.20.1310.20">
    <property type="entry name" value="Duffy-antigen binding domain"/>
    <property type="match status" value="2"/>
</dbReference>
<dbReference type="FunFam" id="1.20.58.830:FF:000003">
    <property type="entry name" value="Erythrocyte membrane protein 1, PfEMP1"/>
    <property type="match status" value="1"/>
</dbReference>
<feature type="region of interest" description="Disordered" evidence="2">
    <location>
        <begin position="797"/>
        <end position="873"/>
    </location>
</feature>
<dbReference type="InterPro" id="IPR004258">
    <property type="entry name" value="DBL"/>
</dbReference>
<dbReference type="FunFam" id="1.10.1900.40:FF:000001">
    <property type="entry name" value="Erythrocyte membrane protein 1"/>
    <property type="match status" value="1"/>
</dbReference>
<feature type="domain" description="Duffy-binding-like" evidence="9">
    <location>
        <begin position="1182"/>
        <end position="1328"/>
    </location>
</feature>
<proteinExistence type="predicted"/>
<feature type="domain" description="Duffy-antigen binding" evidence="5">
    <location>
        <begin position="127"/>
        <end position="328"/>
    </location>
</feature>
<feature type="domain" description="Duffy-binding-like" evidence="9">
    <location>
        <begin position="332"/>
        <end position="489"/>
    </location>
</feature>
<dbReference type="Pfam" id="PF05424">
    <property type="entry name" value="Duffy_binding"/>
    <property type="match status" value="2"/>
</dbReference>
<dbReference type="SUPFAM" id="SSF140924">
    <property type="entry name" value="Duffy binding domain-like"/>
    <property type="match status" value="4"/>
</dbReference>
<feature type="region of interest" description="Disordered" evidence="2">
    <location>
        <begin position="1573"/>
        <end position="1684"/>
    </location>
</feature>
<evidence type="ECO:0000313" key="11">
    <source>
        <dbReference type="Proteomes" id="UP000054282"/>
    </source>
</evidence>
<feature type="compositionally biased region" description="Polar residues" evidence="2">
    <location>
        <begin position="970"/>
        <end position="979"/>
    </location>
</feature>
<feature type="region of interest" description="Disordered" evidence="2">
    <location>
        <begin position="966"/>
        <end position="988"/>
    </location>
</feature>
<dbReference type="Pfam" id="PF18562">
    <property type="entry name" value="CIDR1_gamma"/>
    <property type="match status" value="1"/>
</dbReference>
<dbReference type="Pfam" id="PF22672">
    <property type="entry name" value="DBL_C"/>
    <property type="match status" value="2"/>
</dbReference>
<evidence type="ECO:0000259" key="8">
    <source>
        <dbReference type="Pfam" id="PF18562"/>
    </source>
</evidence>
<feature type="coiled-coil region" evidence="1">
    <location>
        <begin position="213"/>
        <end position="240"/>
    </location>
</feature>
<evidence type="ECO:0000259" key="4">
    <source>
        <dbReference type="Pfam" id="PF03011"/>
    </source>
</evidence>
<dbReference type="FunFam" id="1.20.1310.20:FF:000001">
    <property type="entry name" value="Erythrocyte membrane protein 1, PfEMP1"/>
    <property type="match status" value="1"/>
</dbReference>
<reference evidence="11" key="2">
    <citation type="submission" date="2006-09" db="EMBL/GenBank/DDBJ databases">
        <title>The genome sequence of Plasmodium falciparum Dd2.</title>
        <authorList>
            <consortium name="The Broad Institute Genome Sequencing Platform"/>
            <person name="Birren B."/>
            <person name="Lander E."/>
            <person name="Galagan J."/>
            <person name="Nusbaum C."/>
            <person name="Devon K."/>
            <person name="Henn M."/>
            <person name="Jaffe D."/>
            <person name="Butler J."/>
            <person name="Alvarez P."/>
            <person name="Gnerre S."/>
            <person name="Grabherr M."/>
            <person name="Kleber M."/>
            <person name="Mauceli E."/>
            <person name="Brockman W."/>
            <person name="MacCallum I.A."/>
            <person name="Rounsley S."/>
            <person name="Young S."/>
            <person name="LaButti K."/>
            <person name="Pushparaj V."/>
            <person name="DeCaprio D."/>
            <person name="Crawford M."/>
            <person name="Koehrsen M."/>
            <person name="Engels R."/>
            <person name="Montgomery P."/>
            <person name="Pearson M."/>
            <person name="Howarth C."/>
            <person name="Larson L."/>
            <person name="Luoma S."/>
            <person name="White J."/>
            <person name="Kodira C."/>
            <person name="Zeng Q."/>
            <person name="O'Leary S."/>
            <person name="Yandava C."/>
            <person name="Alvarado L."/>
            <person name="Wirth D."/>
            <person name="Volkman S."/>
            <person name="Hartl D."/>
        </authorList>
    </citation>
    <scope>NUCLEOTIDE SEQUENCE [LARGE SCALE GENOMIC DNA]</scope>
</reference>
<feature type="domain" description="Duffy-binding-like" evidence="4">
    <location>
        <begin position="657"/>
        <end position="805"/>
    </location>
</feature>
<feature type="domain" description="Cysteine-rich interdomain region 1 gamma" evidence="8">
    <location>
        <begin position="1370"/>
        <end position="1420"/>
    </location>
</feature>
<evidence type="ECO:0000259" key="7">
    <source>
        <dbReference type="Pfam" id="PF15447"/>
    </source>
</evidence>
<reference evidence="11" key="1">
    <citation type="submission" date="2006-09" db="EMBL/GenBank/DDBJ databases">
        <title>Annotation of Plasmodium falciparum Dd2.</title>
        <authorList>
            <consortium name="The Broad Institute Genome Sequencing Platform"/>
            <person name="Volkman S.K."/>
            <person name="Neafsey D.E."/>
            <person name="Dash A.P."/>
            <person name="Chitnis C.E."/>
            <person name="Hartl D.L."/>
            <person name="Young S.K."/>
            <person name="Zeng Q."/>
            <person name="Koehrsen M."/>
            <person name="Alvarado L."/>
            <person name="Berlin A."/>
            <person name="Borenstein D."/>
            <person name="Chapman S.B."/>
            <person name="Chen Z."/>
            <person name="Engels R."/>
            <person name="Freedman E."/>
            <person name="Gellesch M."/>
            <person name="Goldberg J."/>
            <person name="Griggs A."/>
            <person name="Gujja S."/>
            <person name="Heilman E.R."/>
            <person name="Heiman D.I."/>
            <person name="Howarth C."/>
            <person name="Jen D."/>
            <person name="Larson L."/>
            <person name="Mehta T."/>
            <person name="Neiman D."/>
            <person name="Park D."/>
            <person name="Pearson M."/>
            <person name="Roberts A."/>
            <person name="Saif S."/>
            <person name="Shea T."/>
            <person name="Shenoy N."/>
            <person name="Sisk P."/>
            <person name="Stolte C."/>
            <person name="Sykes S."/>
            <person name="Walk T."/>
            <person name="White J."/>
            <person name="Yandava C."/>
            <person name="Haas B."/>
            <person name="Henn M.R."/>
            <person name="Nusbaum C."/>
            <person name="Birren B."/>
        </authorList>
    </citation>
    <scope>NUCLEOTIDE SEQUENCE [LARGE SCALE GENOMIC DNA]</scope>
</reference>
<accession>A0A0L7M164</accession>
<evidence type="ECO:0000313" key="10">
    <source>
        <dbReference type="EMBL" id="KOB86614.1"/>
    </source>
</evidence>
<dbReference type="Gene3D" id="1.10.1900.40">
    <property type="entry name" value="Acidic terminal segments, variant surface antigen of PfEMP1"/>
    <property type="match status" value="2"/>
</dbReference>
<feature type="transmembrane region" description="Helical" evidence="3">
    <location>
        <begin position="1692"/>
        <end position="1714"/>
    </location>
</feature>
<feature type="domain" description="Duffy-binding-like" evidence="4">
    <location>
        <begin position="1438"/>
        <end position="1579"/>
    </location>
</feature>
<dbReference type="KEGG" id="pfd:PFDG_02422"/>
<dbReference type="GO" id="GO:0016020">
    <property type="term" value="C:membrane"/>
    <property type="evidence" value="ECO:0007669"/>
    <property type="project" value="InterPro"/>
</dbReference>
<dbReference type="InterPro" id="IPR029211">
    <property type="entry name" value="PfEMP1_ATS"/>
</dbReference>
<dbReference type="InterPro" id="IPR008602">
    <property type="entry name" value="Duffy-antigen-binding"/>
</dbReference>
<feature type="compositionally biased region" description="Low complexity" evidence="2">
    <location>
        <begin position="912"/>
        <end position="924"/>
    </location>
</feature>
<dbReference type="Pfam" id="PF03011">
    <property type="entry name" value="PFEMP"/>
    <property type="match status" value="2"/>
</dbReference>
<dbReference type="VEuPathDB" id="PlasmoDB:PfDd2_060022300"/>
<dbReference type="OMA" id="ISTHAYE"/>
<feature type="compositionally biased region" description="Acidic residues" evidence="2">
    <location>
        <begin position="1588"/>
        <end position="1607"/>
    </location>
</feature>
<evidence type="ECO:0000259" key="9">
    <source>
        <dbReference type="Pfam" id="PF22672"/>
    </source>
</evidence>
<protein>
    <recommendedName>
        <fullName evidence="12">Erythrocyte membrane protein 1</fullName>
    </recommendedName>
</protein>
<keyword evidence="3" id="KW-0472">Membrane</keyword>
<feature type="domain" description="Duffy-antigen binding" evidence="5">
    <location>
        <begin position="946"/>
        <end position="1135"/>
    </location>
</feature>
<feature type="region of interest" description="Disordered" evidence="2">
    <location>
        <begin position="912"/>
        <end position="950"/>
    </location>
</feature>
<dbReference type="FunFam" id="1.20.58.1930:FF:000001">
    <property type="entry name" value="Erythrocyte membrane protein 1, PfEMP1"/>
    <property type="match status" value="1"/>
</dbReference>
<feature type="region of interest" description="Disordered" evidence="2">
    <location>
        <begin position="417"/>
        <end position="438"/>
    </location>
</feature>
<keyword evidence="3" id="KW-1133">Transmembrane helix</keyword>
<evidence type="ECO:0000256" key="1">
    <source>
        <dbReference type="SAM" id="Coils"/>
    </source>
</evidence>
<dbReference type="InterPro" id="IPR029210">
    <property type="entry name" value="PfEMP1_NTS"/>
</dbReference>
<organism evidence="10 11">
    <name type="scientific">Plasmodium falciparum (isolate Dd2)</name>
    <dbReference type="NCBI Taxonomy" id="57267"/>
    <lineage>
        <taxon>Eukaryota</taxon>
        <taxon>Sar</taxon>
        <taxon>Alveolata</taxon>
        <taxon>Apicomplexa</taxon>
        <taxon>Aconoidasida</taxon>
        <taxon>Haemosporida</taxon>
        <taxon>Plasmodiidae</taxon>
        <taxon>Plasmodium</taxon>
        <taxon>Plasmodium (Laverania)</taxon>
    </lineage>
</organism>
<dbReference type="OrthoDB" id="10483508at2759"/>
<dbReference type="Proteomes" id="UP000054282">
    <property type="component" value="Unassembled WGS sequence"/>
</dbReference>